<dbReference type="InterPro" id="IPR001466">
    <property type="entry name" value="Beta-lactam-related"/>
</dbReference>
<dbReference type="InterPro" id="IPR012338">
    <property type="entry name" value="Beta-lactam/transpept-like"/>
</dbReference>
<dbReference type="AlphaFoldDB" id="A0A381MZ93"/>
<dbReference type="SUPFAM" id="SSF50886">
    <property type="entry name" value="D-aminopeptidase, middle and C-terminal domains"/>
    <property type="match status" value="1"/>
</dbReference>
<proteinExistence type="predicted"/>
<dbReference type="Gene3D" id="3.40.710.10">
    <property type="entry name" value="DD-peptidase/beta-lactamase superfamily"/>
    <property type="match status" value="1"/>
</dbReference>
<dbReference type="Pfam" id="PF00144">
    <property type="entry name" value="Beta-lactamase"/>
    <property type="match status" value="1"/>
</dbReference>
<sequence>MDGVAASLPIQRIRSATLTIIVAVTAACSSTNSTTVEQHVDRLFEAHISTNAPGCAVGASRGDNVLYSNGYGIANLDYTLPITANTVFDVGSVTKQFTAASVVLLSLDGALSLDDNVRLHLPELPDHEPPITIRHLLHHTSGIRDYLNLMALSGREFYAPIRHQDIVELLARQHALNSMPGERYSYSNTGYMLLATIVERVSGQSYGTLARERIFEPLDMTQSFLYEDAERIVSNRGTGYAPGGDQGYRVVHNYSFATAGDGQLYTTVGDLLRWSHALLSNQVAGPDFGRLMLTRGTLDSGAPLDYGAGLALGAYRGLLTNGHGGSTWGFRAHLVRFPEADFTVAVLCNREDVNPRTLAYDVADLYLDDRLGAADETRPARRSRSDRPPERLSIPDEIDDYVGDFYSVELDATYHVLIDSGALQVRIGHWPALDLLGIADDTFISTDFPAWTGPRRVELTFSRDQGHTVTGLTLSAGQARNIRFVRQ</sequence>
<evidence type="ECO:0000259" key="1">
    <source>
        <dbReference type="Pfam" id="PF00144"/>
    </source>
</evidence>
<dbReference type="PANTHER" id="PTHR46825:SF9">
    <property type="entry name" value="BETA-LACTAMASE-RELATED DOMAIN-CONTAINING PROTEIN"/>
    <property type="match status" value="1"/>
</dbReference>
<accession>A0A381MZ93</accession>
<organism evidence="2">
    <name type="scientific">marine metagenome</name>
    <dbReference type="NCBI Taxonomy" id="408172"/>
    <lineage>
        <taxon>unclassified sequences</taxon>
        <taxon>metagenomes</taxon>
        <taxon>ecological metagenomes</taxon>
    </lineage>
</organism>
<feature type="domain" description="Beta-lactamase-related" evidence="1">
    <location>
        <begin position="41"/>
        <end position="356"/>
    </location>
</feature>
<dbReference type="InterPro" id="IPR050491">
    <property type="entry name" value="AmpC-like"/>
</dbReference>
<dbReference type="PANTHER" id="PTHR46825">
    <property type="entry name" value="D-ALANYL-D-ALANINE-CARBOXYPEPTIDASE/ENDOPEPTIDASE AMPH"/>
    <property type="match status" value="1"/>
</dbReference>
<dbReference type="EMBL" id="UINC01000030">
    <property type="protein sequence ID" value="SUZ47680.1"/>
    <property type="molecule type" value="Genomic_DNA"/>
</dbReference>
<protein>
    <recommendedName>
        <fullName evidence="1">Beta-lactamase-related domain-containing protein</fullName>
    </recommendedName>
</protein>
<reference evidence="2" key="1">
    <citation type="submission" date="2018-05" db="EMBL/GenBank/DDBJ databases">
        <authorList>
            <person name="Lanie J.A."/>
            <person name="Ng W.-L."/>
            <person name="Kazmierczak K.M."/>
            <person name="Andrzejewski T.M."/>
            <person name="Davidsen T.M."/>
            <person name="Wayne K.J."/>
            <person name="Tettelin H."/>
            <person name="Glass J.I."/>
            <person name="Rusch D."/>
            <person name="Podicherti R."/>
            <person name="Tsui H.-C.T."/>
            <person name="Winkler M.E."/>
        </authorList>
    </citation>
    <scope>NUCLEOTIDE SEQUENCE</scope>
</reference>
<dbReference type="InterPro" id="IPR027279">
    <property type="entry name" value="D_amino_pept/lipop_sf"/>
</dbReference>
<gene>
    <name evidence="2" type="ORF">METZ01_LOCUS534</name>
</gene>
<name>A0A381MZ93_9ZZZZ</name>
<dbReference type="SUPFAM" id="SSF56601">
    <property type="entry name" value="beta-lactamase/transpeptidase-like"/>
    <property type="match status" value="1"/>
</dbReference>
<evidence type="ECO:0000313" key="2">
    <source>
        <dbReference type="EMBL" id="SUZ47680.1"/>
    </source>
</evidence>